<accession>A0AAD7EQ30</accession>
<comment type="caution">
    <text evidence="1">The sequence shown here is derived from an EMBL/GenBank/DDBJ whole genome shotgun (WGS) entry which is preliminary data.</text>
</comment>
<dbReference type="Proteomes" id="UP001218218">
    <property type="component" value="Unassembled WGS sequence"/>
</dbReference>
<protein>
    <submittedName>
        <fullName evidence="1">Uncharacterized protein</fullName>
    </submittedName>
</protein>
<evidence type="ECO:0000313" key="1">
    <source>
        <dbReference type="EMBL" id="KAJ7343927.1"/>
    </source>
</evidence>
<gene>
    <name evidence="1" type="ORF">DFH08DRAFT_810462</name>
</gene>
<sequence>MPAPLRTISVHDIKEPALFKQCISELSKSGRGSPMPRWRLDGRLYIRTMVPNDGKHIFEVKVILKIPYSQIQHNQKLGQSDNYTEYTACPVLFVLKIPVFGALQNTSQSNKYSSYYSHPAQNLDIFPIRQFDSPSKNLRRACPPEWKCEFNGHTFKGNGWELSLQRPSW</sequence>
<name>A0AAD7EQ30_9AGAR</name>
<dbReference type="EMBL" id="JARIHO010000022">
    <property type="protein sequence ID" value="KAJ7343927.1"/>
    <property type="molecule type" value="Genomic_DNA"/>
</dbReference>
<organism evidence="1 2">
    <name type="scientific">Mycena albidolilacea</name>
    <dbReference type="NCBI Taxonomy" id="1033008"/>
    <lineage>
        <taxon>Eukaryota</taxon>
        <taxon>Fungi</taxon>
        <taxon>Dikarya</taxon>
        <taxon>Basidiomycota</taxon>
        <taxon>Agaricomycotina</taxon>
        <taxon>Agaricomycetes</taxon>
        <taxon>Agaricomycetidae</taxon>
        <taxon>Agaricales</taxon>
        <taxon>Marasmiineae</taxon>
        <taxon>Mycenaceae</taxon>
        <taxon>Mycena</taxon>
    </lineage>
</organism>
<dbReference type="AlphaFoldDB" id="A0AAD7EQ30"/>
<keyword evidence="2" id="KW-1185">Reference proteome</keyword>
<reference evidence="1" key="1">
    <citation type="submission" date="2023-03" db="EMBL/GenBank/DDBJ databases">
        <title>Massive genome expansion in bonnet fungi (Mycena s.s.) driven by repeated elements and novel gene families across ecological guilds.</title>
        <authorList>
            <consortium name="Lawrence Berkeley National Laboratory"/>
            <person name="Harder C.B."/>
            <person name="Miyauchi S."/>
            <person name="Viragh M."/>
            <person name="Kuo A."/>
            <person name="Thoen E."/>
            <person name="Andreopoulos B."/>
            <person name="Lu D."/>
            <person name="Skrede I."/>
            <person name="Drula E."/>
            <person name="Henrissat B."/>
            <person name="Morin E."/>
            <person name="Kohler A."/>
            <person name="Barry K."/>
            <person name="LaButti K."/>
            <person name="Morin E."/>
            <person name="Salamov A."/>
            <person name="Lipzen A."/>
            <person name="Mereny Z."/>
            <person name="Hegedus B."/>
            <person name="Baldrian P."/>
            <person name="Stursova M."/>
            <person name="Weitz H."/>
            <person name="Taylor A."/>
            <person name="Grigoriev I.V."/>
            <person name="Nagy L.G."/>
            <person name="Martin F."/>
            <person name="Kauserud H."/>
        </authorList>
    </citation>
    <scope>NUCLEOTIDE SEQUENCE</scope>
    <source>
        <strain evidence="1">CBHHK002</strain>
    </source>
</reference>
<proteinExistence type="predicted"/>
<evidence type="ECO:0000313" key="2">
    <source>
        <dbReference type="Proteomes" id="UP001218218"/>
    </source>
</evidence>